<comment type="caution">
    <text evidence="5">The sequence shown here is derived from an EMBL/GenBank/DDBJ whole genome shotgun (WGS) entry which is preliminary data.</text>
</comment>
<organism evidence="5 6">
    <name type="scientific">Chitinophaga solisilvae</name>
    <dbReference type="NCBI Taxonomy" id="1233460"/>
    <lineage>
        <taxon>Bacteria</taxon>
        <taxon>Pseudomonadati</taxon>
        <taxon>Bacteroidota</taxon>
        <taxon>Chitinophagia</taxon>
        <taxon>Chitinophagales</taxon>
        <taxon>Chitinophagaceae</taxon>
        <taxon>Chitinophaga</taxon>
    </lineage>
</organism>
<protein>
    <submittedName>
        <fullName evidence="5">DoxX family protein</fullName>
    </submittedName>
</protein>
<dbReference type="Pfam" id="PF13564">
    <property type="entry name" value="DoxX_2"/>
    <property type="match status" value="1"/>
</dbReference>
<dbReference type="GO" id="GO:0016020">
    <property type="term" value="C:membrane"/>
    <property type="evidence" value="ECO:0007669"/>
    <property type="project" value="UniProtKB-SubCell"/>
</dbReference>
<keyword evidence="3" id="KW-1133">Transmembrane helix</keyword>
<keyword evidence="2" id="KW-0812">Transmembrane</keyword>
<evidence type="ECO:0000256" key="4">
    <source>
        <dbReference type="ARBA" id="ARBA00023136"/>
    </source>
</evidence>
<reference evidence="5" key="1">
    <citation type="submission" date="2020-05" db="EMBL/GenBank/DDBJ databases">
        <title>Chitinophaga laudate sp. nov., isolated from a tropical peat swamp.</title>
        <authorList>
            <person name="Goh C.B.S."/>
            <person name="Lee M.S."/>
            <person name="Parimannan S."/>
            <person name="Pasbakhsh P."/>
            <person name="Yule C.M."/>
            <person name="Rajandas H."/>
            <person name="Loke S."/>
            <person name="Croft L."/>
            <person name="Tan J.B.L."/>
        </authorList>
    </citation>
    <scope>NUCLEOTIDE SEQUENCE</scope>
    <source>
        <strain evidence="5">Mgbs1</strain>
    </source>
</reference>
<dbReference type="AlphaFoldDB" id="A0A433WCE4"/>
<keyword evidence="4" id="KW-0472">Membrane</keyword>
<proteinExistence type="predicted"/>
<dbReference type="InterPro" id="IPR032808">
    <property type="entry name" value="DoxX"/>
</dbReference>
<dbReference type="Proteomes" id="UP000281028">
    <property type="component" value="Unassembled WGS sequence"/>
</dbReference>
<sequence length="137" mass="14630">MTQKKNVSLQHVMLWVLQVAVAAVMLMAAFMKLAEPISRLAASYPWMGQASPLFVRFMGAVDLLGALGLLLPGILRIRPALTAWTAAAIVLLMICAIIFHVSRGEGAVTGFNIAVALMAAVIAWGRFRTTPATRPAG</sequence>
<evidence type="ECO:0000256" key="1">
    <source>
        <dbReference type="ARBA" id="ARBA00004141"/>
    </source>
</evidence>
<keyword evidence="6" id="KW-1185">Reference proteome</keyword>
<name>A0A433WCE4_9BACT</name>
<dbReference type="OrthoDB" id="3385086at2"/>
<gene>
    <name evidence="5" type="ORF">ECE50_030630</name>
</gene>
<accession>A0A433WCE4</accession>
<evidence type="ECO:0000256" key="3">
    <source>
        <dbReference type="ARBA" id="ARBA00022989"/>
    </source>
</evidence>
<evidence type="ECO:0000313" key="6">
    <source>
        <dbReference type="Proteomes" id="UP000281028"/>
    </source>
</evidence>
<dbReference type="EMBL" id="RIAR02000003">
    <property type="protein sequence ID" value="NSL91218.1"/>
    <property type="molecule type" value="Genomic_DNA"/>
</dbReference>
<evidence type="ECO:0000256" key="2">
    <source>
        <dbReference type="ARBA" id="ARBA00022692"/>
    </source>
</evidence>
<evidence type="ECO:0000313" key="5">
    <source>
        <dbReference type="EMBL" id="NSL91218.1"/>
    </source>
</evidence>
<comment type="subcellular location">
    <subcellularLocation>
        <location evidence="1">Membrane</location>
        <topology evidence="1">Multi-pass membrane protein</topology>
    </subcellularLocation>
</comment>